<dbReference type="InterPro" id="IPR006527">
    <property type="entry name" value="F-box-assoc_dom_typ1"/>
</dbReference>
<dbReference type="Gene3D" id="1.20.1280.50">
    <property type="match status" value="1"/>
</dbReference>
<dbReference type="InterPro" id="IPR055290">
    <property type="entry name" value="At3g26010-like"/>
</dbReference>
<feature type="domain" description="F-box" evidence="1">
    <location>
        <begin position="104"/>
        <end position="144"/>
    </location>
</feature>
<dbReference type="Pfam" id="PF00646">
    <property type="entry name" value="F-box"/>
    <property type="match status" value="1"/>
</dbReference>
<dbReference type="EMBL" id="MJEQ01037185">
    <property type="protein sequence ID" value="OIT05116.1"/>
    <property type="molecule type" value="Genomic_DNA"/>
</dbReference>
<dbReference type="SUPFAM" id="SSF81383">
    <property type="entry name" value="F-box domain"/>
    <property type="match status" value="1"/>
</dbReference>
<keyword evidence="3" id="KW-1185">Reference proteome</keyword>
<dbReference type="SMART" id="SM00256">
    <property type="entry name" value="FBOX"/>
    <property type="match status" value="1"/>
</dbReference>
<evidence type="ECO:0000259" key="1">
    <source>
        <dbReference type="SMART" id="SM00256"/>
    </source>
</evidence>
<protein>
    <submittedName>
        <fullName evidence="2">F-box protein</fullName>
    </submittedName>
</protein>
<dbReference type="AlphaFoldDB" id="A0A1J6ILF4"/>
<evidence type="ECO:0000313" key="2">
    <source>
        <dbReference type="EMBL" id="OIT05116.1"/>
    </source>
</evidence>
<dbReference type="InterPro" id="IPR001810">
    <property type="entry name" value="F-box_dom"/>
</dbReference>
<dbReference type="Pfam" id="PF07734">
    <property type="entry name" value="FBA_1"/>
    <property type="match status" value="1"/>
</dbReference>
<dbReference type="PANTHER" id="PTHR35546:SF117">
    <property type="entry name" value="F-BOX DOMAIN-CONTAINING PROTEIN"/>
    <property type="match status" value="1"/>
</dbReference>
<comment type="caution">
    <text evidence="2">The sequence shown here is derived from an EMBL/GenBank/DDBJ whole genome shotgun (WGS) entry which is preliminary data.</text>
</comment>
<evidence type="ECO:0000313" key="3">
    <source>
        <dbReference type="Proteomes" id="UP000187609"/>
    </source>
</evidence>
<dbReference type="CDD" id="cd22157">
    <property type="entry name" value="F-box_AtFBW1-like"/>
    <property type="match status" value="1"/>
</dbReference>
<gene>
    <name evidence="2" type="ORF">A4A49_30436</name>
</gene>
<dbReference type="STRING" id="49451.A0A1J6ILF4"/>
<name>A0A1J6ILF4_NICAT</name>
<reference evidence="2" key="1">
    <citation type="submission" date="2016-11" db="EMBL/GenBank/DDBJ databases">
        <title>The genome of Nicotiana attenuata.</title>
        <authorList>
            <person name="Xu S."/>
            <person name="Brockmoeller T."/>
            <person name="Gaquerel E."/>
            <person name="Navarro A."/>
            <person name="Kuhl H."/>
            <person name="Gase K."/>
            <person name="Ling Z."/>
            <person name="Zhou W."/>
            <person name="Kreitzer C."/>
            <person name="Stanke M."/>
            <person name="Tang H."/>
            <person name="Lyons E."/>
            <person name="Pandey P."/>
            <person name="Pandey S.P."/>
            <person name="Timmermann B."/>
            <person name="Baldwin I.T."/>
        </authorList>
    </citation>
    <scope>NUCLEOTIDE SEQUENCE [LARGE SCALE GENOMIC DNA]</scope>
    <source>
        <strain evidence="2">UT</strain>
    </source>
</reference>
<dbReference type="Proteomes" id="UP000187609">
    <property type="component" value="Unassembled WGS sequence"/>
</dbReference>
<dbReference type="OrthoDB" id="605328at2759"/>
<dbReference type="KEGG" id="nau:109224423"/>
<dbReference type="InterPro" id="IPR036047">
    <property type="entry name" value="F-box-like_dom_sf"/>
</dbReference>
<organism evidence="2 3">
    <name type="scientific">Nicotiana attenuata</name>
    <name type="common">Coyote tobacco</name>
    <dbReference type="NCBI Taxonomy" id="49451"/>
    <lineage>
        <taxon>Eukaryota</taxon>
        <taxon>Viridiplantae</taxon>
        <taxon>Streptophyta</taxon>
        <taxon>Embryophyta</taxon>
        <taxon>Tracheophyta</taxon>
        <taxon>Spermatophyta</taxon>
        <taxon>Magnoliopsida</taxon>
        <taxon>eudicotyledons</taxon>
        <taxon>Gunneridae</taxon>
        <taxon>Pentapetalae</taxon>
        <taxon>asterids</taxon>
        <taxon>lamiids</taxon>
        <taxon>Solanales</taxon>
        <taxon>Solanaceae</taxon>
        <taxon>Nicotianoideae</taxon>
        <taxon>Nicotianeae</taxon>
        <taxon>Nicotiana</taxon>
    </lineage>
</organism>
<dbReference type="Gramene" id="OIT05116">
    <property type="protein sequence ID" value="OIT05116"/>
    <property type="gene ID" value="A4A49_30436"/>
</dbReference>
<dbReference type="OMA" id="SEYFICN"/>
<accession>A0A1J6ILF4</accession>
<sequence length="479" mass="54475">MVTNKVALLALSNKSSPLCVKLWGQRPQTVGLGLNIVCPNTLQFTEFPEENNPTMVSGDCTSYGGTSAPIKLTLTHSRSYNQQLKQHYLPISSEISPSSEQIAGSEDLLTEIFLRLPPKSLLRFQCVSKHWLSLISSTYFHRLHTRRNAASSASTVGVFLCRHPNYDFLSLHEERLSSMGRIYDRLSDARDGKVLSNISSCNGLLCLGFKSDDAKTEFYLYNLTTGHHRFIPVPEGMVVKSMNLAFDPKRSGDYDVVCVWLSVSENQLRFSVYSSASGIWRHSTEYCNANVELCCYRGVYWKGAVHWFSQTAPFLCFQVDSCEFKSMPSTQIPQGQWYRNIEYFGESGGHLHLIEIHKPQDIEFDILELKSDYSQWVVKYHVNLEFLTSLYPAMVNQEMYPPEDYNFPYAFTALCFIADEENRARLLISIPGKIILYEIHSGSVKELADIKPESFRLFIGGARYDCFDAYTHVESLAFV</sequence>
<dbReference type="PANTHER" id="PTHR35546">
    <property type="entry name" value="F-BOX PROTEIN INTERACTION DOMAIN PROTEIN-RELATED"/>
    <property type="match status" value="1"/>
</dbReference>
<proteinExistence type="predicted"/>